<evidence type="ECO:0000313" key="1">
    <source>
        <dbReference type="EMBL" id="TWU64969.1"/>
    </source>
</evidence>
<name>A0A5C6FQ07_9PLAN</name>
<dbReference type="PANTHER" id="PTHR45947">
    <property type="entry name" value="SULFOQUINOVOSYL TRANSFERASE SQD2"/>
    <property type="match status" value="1"/>
</dbReference>
<comment type="caution">
    <text evidence="1">The sequence shown here is derived from an EMBL/GenBank/DDBJ whole genome shotgun (WGS) entry which is preliminary data.</text>
</comment>
<keyword evidence="1" id="KW-0328">Glycosyltransferase</keyword>
<evidence type="ECO:0000313" key="2">
    <source>
        <dbReference type="Proteomes" id="UP000316476"/>
    </source>
</evidence>
<proteinExistence type="predicted"/>
<dbReference type="Gene3D" id="3.40.50.2000">
    <property type="entry name" value="Glycogen Phosphorylase B"/>
    <property type="match status" value="2"/>
</dbReference>
<organism evidence="1 2">
    <name type="scientific">Crateriforma conspicua</name>
    <dbReference type="NCBI Taxonomy" id="2527996"/>
    <lineage>
        <taxon>Bacteria</taxon>
        <taxon>Pseudomonadati</taxon>
        <taxon>Planctomycetota</taxon>
        <taxon>Planctomycetia</taxon>
        <taxon>Planctomycetales</taxon>
        <taxon>Planctomycetaceae</taxon>
        <taxon>Crateriforma</taxon>
    </lineage>
</organism>
<gene>
    <name evidence="1" type="primary">mshA_1</name>
    <name evidence="1" type="ORF">V7x_05130</name>
</gene>
<dbReference type="PANTHER" id="PTHR45947:SF3">
    <property type="entry name" value="SULFOQUINOVOSYL TRANSFERASE SQD2"/>
    <property type="match status" value="1"/>
</dbReference>
<dbReference type="AlphaFoldDB" id="A0A5C6FQ07"/>
<dbReference type="SUPFAM" id="SSF53756">
    <property type="entry name" value="UDP-Glycosyltransferase/glycogen phosphorylase"/>
    <property type="match status" value="1"/>
</dbReference>
<dbReference type="OrthoDB" id="9795068at2"/>
<accession>A0A5C6FQ07</accession>
<dbReference type="GO" id="GO:0102710">
    <property type="term" value="F:D-inositol-3-phosphate glycosyltransferase activity"/>
    <property type="evidence" value="ECO:0007669"/>
    <property type="project" value="UniProtKB-EC"/>
</dbReference>
<dbReference type="CDD" id="cd03801">
    <property type="entry name" value="GT4_PimA-like"/>
    <property type="match status" value="1"/>
</dbReference>
<dbReference type="RefSeq" id="WP_146410553.1">
    <property type="nucleotide sequence ID" value="NZ_SJPZ01000001.1"/>
</dbReference>
<sequence>MRLAEQNVVFLVNFVAPNHLAVLRELASRVRRLTVLSSVAMEANRQWDSQWDDLNVIVQRTRTITRTAKHPGGYQEPNYIHIPLDTASQLKQLSPDAVVSLEMGARSWLAQRYCRRQPECVHVLSVYASQRSEAGRGRLRQRVRRHLLRRADWVTFNGPSCRRLLLSLGADAQRMSPWDYAADPLKAYRGPVQSDVGRTGDASLQVLTVGQLSQRKGVDVALRQLIRCCRDSGGRSVCWNLVGDGPLREQIAGAELPGNLRIRLHGHCEPDQLSKHYAANDLLLFPTLGDEWGLVVDEALASALPVVGSRHSQAVETLIENGENGWIYDPDEEHALAAVFNQVERVDESKWKQLRSSARQSVAHRTPEASACQLGEAIQNARRVVGLNNSIGSDSHQADGRFGPVSSEC</sequence>
<dbReference type="EC" id="2.4.1.250" evidence="1"/>
<dbReference type="Proteomes" id="UP000316476">
    <property type="component" value="Unassembled WGS sequence"/>
</dbReference>
<keyword evidence="1" id="KW-0808">Transferase</keyword>
<reference evidence="1 2" key="1">
    <citation type="submission" date="2019-02" db="EMBL/GenBank/DDBJ databases">
        <title>Deep-cultivation of Planctomycetes and their phenomic and genomic characterization uncovers novel biology.</title>
        <authorList>
            <person name="Wiegand S."/>
            <person name="Jogler M."/>
            <person name="Boedeker C."/>
            <person name="Pinto D."/>
            <person name="Vollmers J."/>
            <person name="Rivas-Marin E."/>
            <person name="Kohn T."/>
            <person name="Peeters S.H."/>
            <person name="Heuer A."/>
            <person name="Rast P."/>
            <person name="Oberbeckmann S."/>
            <person name="Bunk B."/>
            <person name="Jeske O."/>
            <person name="Meyerdierks A."/>
            <person name="Storesund J.E."/>
            <person name="Kallscheuer N."/>
            <person name="Luecker S."/>
            <person name="Lage O.M."/>
            <person name="Pohl T."/>
            <person name="Merkel B.J."/>
            <person name="Hornburger P."/>
            <person name="Mueller R.-W."/>
            <person name="Bruemmer F."/>
            <person name="Labrenz M."/>
            <person name="Spormann A.M."/>
            <person name="Op Den Camp H."/>
            <person name="Overmann J."/>
            <person name="Amann R."/>
            <person name="Jetten M.S.M."/>
            <person name="Mascher T."/>
            <person name="Medema M.H."/>
            <person name="Devos D.P."/>
            <person name="Kaster A.-K."/>
            <person name="Ovreas L."/>
            <person name="Rohde M."/>
            <person name="Galperin M.Y."/>
            <person name="Jogler C."/>
        </authorList>
    </citation>
    <scope>NUCLEOTIDE SEQUENCE [LARGE SCALE GENOMIC DNA]</scope>
    <source>
        <strain evidence="1 2">V7</strain>
    </source>
</reference>
<dbReference type="InterPro" id="IPR050194">
    <property type="entry name" value="Glycosyltransferase_grp1"/>
</dbReference>
<dbReference type="EMBL" id="SJPZ01000001">
    <property type="protein sequence ID" value="TWU64969.1"/>
    <property type="molecule type" value="Genomic_DNA"/>
</dbReference>
<protein>
    <submittedName>
        <fullName evidence="1">D-inositol-3-phosphate glycosyltransferase</fullName>
        <ecNumber evidence="1">2.4.1.250</ecNumber>
    </submittedName>
</protein>
<dbReference type="Pfam" id="PF13692">
    <property type="entry name" value="Glyco_trans_1_4"/>
    <property type="match status" value="1"/>
</dbReference>